<dbReference type="AlphaFoldDB" id="A0AAD1ZXT0"/>
<gene>
    <name evidence="1" type="ORF">FPE_LOCUS24944</name>
</gene>
<protein>
    <submittedName>
        <fullName evidence="1">Uncharacterized protein</fullName>
    </submittedName>
</protein>
<evidence type="ECO:0000313" key="1">
    <source>
        <dbReference type="EMBL" id="CAI9777514.1"/>
    </source>
</evidence>
<dbReference type="EMBL" id="OU503050">
    <property type="protein sequence ID" value="CAI9777514.1"/>
    <property type="molecule type" value="Genomic_DNA"/>
</dbReference>
<organism evidence="1 2">
    <name type="scientific">Fraxinus pennsylvanica</name>
    <dbReference type="NCBI Taxonomy" id="56036"/>
    <lineage>
        <taxon>Eukaryota</taxon>
        <taxon>Viridiplantae</taxon>
        <taxon>Streptophyta</taxon>
        <taxon>Embryophyta</taxon>
        <taxon>Tracheophyta</taxon>
        <taxon>Spermatophyta</taxon>
        <taxon>Magnoliopsida</taxon>
        <taxon>eudicotyledons</taxon>
        <taxon>Gunneridae</taxon>
        <taxon>Pentapetalae</taxon>
        <taxon>asterids</taxon>
        <taxon>lamiids</taxon>
        <taxon>Lamiales</taxon>
        <taxon>Oleaceae</taxon>
        <taxon>Oleeae</taxon>
        <taxon>Fraxinus</taxon>
    </lineage>
</organism>
<sequence length="158" mass="17554">MLCTSTFALGTEASYWTTSVSSTPRNYIGCYAYHRHSSDTHRGDVCRNGMKKTAPAVEVKYHAPMLTKKIFEIKVNTISPWGSLEKERIFSCYSQLREIGMLESKTPNSLITPNMLSTLLSSTGVLESSSLSTAGSKRTLTYPDCDQDCPVQKIPRLC</sequence>
<keyword evidence="2" id="KW-1185">Reference proteome</keyword>
<proteinExistence type="predicted"/>
<dbReference type="Proteomes" id="UP000834106">
    <property type="component" value="Chromosome 15"/>
</dbReference>
<name>A0AAD1ZXT0_9LAMI</name>
<evidence type="ECO:0000313" key="2">
    <source>
        <dbReference type="Proteomes" id="UP000834106"/>
    </source>
</evidence>
<accession>A0AAD1ZXT0</accession>
<reference evidence="1" key="1">
    <citation type="submission" date="2023-05" db="EMBL/GenBank/DDBJ databases">
        <authorList>
            <person name="Huff M."/>
        </authorList>
    </citation>
    <scope>NUCLEOTIDE SEQUENCE</scope>
</reference>